<keyword evidence="5 10" id="KW-0804">Transcription</keyword>
<evidence type="ECO:0000259" key="13">
    <source>
        <dbReference type="PROSITE" id="PS50071"/>
    </source>
</evidence>
<evidence type="ECO:0000256" key="7">
    <source>
        <dbReference type="ARBA" id="ARBA00025748"/>
    </source>
</evidence>
<dbReference type="SMART" id="SM00389">
    <property type="entry name" value="HOX"/>
    <property type="match status" value="1"/>
</dbReference>
<sequence>MESGRFLFNPPATHGQMLYLGGGGRRMMSMSMQESPKGRPFFRSPHDLYDDEYYDELYPEKKRRLSHDQVCDICLLCCHFHQFSLSSCGRTFFKVQMLEKSFEEENKLEPERKTQLAKKLGLQPRQVAVWYQNRRARWKMKQLERDYDLLKASYDLLLSNYDSIVKENAVLKSEYFQVASLAEKFLNKELTGEASVPHITSEPLLANIVHVSSPRSGRKAEDRLSSGSNSSAPVDDNCPQLIDSGDSYFPSNEYLQIENDDKSDNGYNFFSDMFAATNQQNQEGGHPAWWAWP</sequence>
<dbReference type="AlphaFoldDB" id="A0A6J1D7I2"/>
<gene>
    <name evidence="15" type="primary">LOC111018349</name>
</gene>
<feature type="coiled-coil region" evidence="11">
    <location>
        <begin position="133"/>
        <end position="160"/>
    </location>
</feature>
<dbReference type="InterPro" id="IPR001356">
    <property type="entry name" value="HD"/>
</dbReference>
<protein>
    <recommendedName>
        <fullName evidence="10">Homeobox-leucine zipper protein</fullName>
    </recommendedName>
    <alternativeName>
        <fullName evidence="10">HD-ZIP protein</fullName>
    </alternativeName>
    <alternativeName>
        <fullName evidence="10">Homeodomain transcription factor</fullName>
    </alternativeName>
</protein>
<dbReference type="PANTHER" id="PTHR24326">
    <property type="entry name" value="HOMEOBOX-LEUCINE ZIPPER PROTEIN"/>
    <property type="match status" value="1"/>
</dbReference>
<proteinExistence type="inferred from homology"/>
<evidence type="ECO:0000256" key="11">
    <source>
        <dbReference type="SAM" id="Coils"/>
    </source>
</evidence>
<keyword evidence="4 8" id="KW-0371">Homeobox</keyword>
<comment type="similarity">
    <text evidence="7 10">Belongs to the HD-ZIP homeobox family. Class I subfamily.</text>
</comment>
<keyword evidence="11" id="KW-0175">Coiled coil</keyword>
<evidence type="ECO:0000256" key="12">
    <source>
        <dbReference type="SAM" id="MobiDB-lite"/>
    </source>
</evidence>
<feature type="DNA-binding region" description="Homeobox" evidence="8">
    <location>
        <begin position="96"/>
        <end position="142"/>
    </location>
</feature>
<evidence type="ECO:0000256" key="3">
    <source>
        <dbReference type="ARBA" id="ARBA00023125"/>
    </source>
</evidence>
<dbReference type="GO" id="GO:0005634">
    <property type="term" value="C:nucleus"/>
    <property type="evidence" value="ECO:0007669"/>
    <property type="project" value="UniProtKB-SubCell"/>
</dbReference>
<dbReference type="PROSITE" id="PS50071">
    <property type="entry name" value="HOMEOBOX_2"/>
    <property type="match status" value="1"/>
</dbReference>
<dbReference type="RefSeq" id="XP_022150085.1">
    <property type="nucleotide sequence ID" value="XM_022294393.1"/>
</dbReference>
<evidence type="ECO:0000256" key="9">
    <source>
        <dbReference type="RuleBase" id="RU000682"/>
    </source>
</evidence>
<evidence type="ECO:0000256" key="4">
    <source>
        <dbReference type="ARBA" id="ARBA00023155"/>
    </source>
</evidence>
<dbReference type="FunFam" id="1.10.10.60:FF:000144">
    <property type="entry name" value="homeobox-leucine zipper protein ATHB-6-like"/>
    <property type="match status" value="1"/>
</dbReference>
<dbReference type="InterPro" id="IPR000047">
    <property type="entry name" value="HTH_motif"/>
</dbReference>
<name>A0A6J1D7I2_MOMCH</name>
<evidence type="ECO:0000256" key="1">
    <source>
        <dbReference type="ARBA" id="ARBA00004123"/>
    </source>
</evidence>
<comment type="subcellular location">
    <subcellularLocation>
        <location evidence="1 8 9">Nucleus</location>
    </subcellularLocation>
</comment>
<dbReference type="CDD" id="cd00086">
    <property type="entry name" value="homeodomain"/>
    <property type="match status" value="1"/>
</dbReference>
<dbReference type="OrthoDB" id="6159439at2759"/>
<comment type="function">
    <text evidence="10">Transcription factor.</text>
</comment>
<evidence type="ECO:0000256" key="8">
    <source>
        <dbReference type="PROSITE-ProRule" id="PRU00108"/>
    </source>
</evidence>
<reference evidence="15" key="1">
    <citation type="submission" date="2025-08" db="UniProtKB">
        <authorList>
            <consortium name="RefSeq"/>
        </authorList>
    </citation>
    <scope>IDENTIFICATION</scope>
    <source>
        <strain evidence="15">OHB3-1</strain>
    </source>
</reference>
<evidence type="ECO:0000256" key="2">
    <source>
        <dbReference type="ARBA" id="ARBA00023015"/>
    </source>
</evidence>
<dbReference type="PRINTS" id="PR00031">
    <property type="entry name" value="HTHREPRESSR"/>
</dbReference>
<dbReference type="GO" id="GO:0000981">
    <property type="term" value="F:DNA-binding transcription factor activity, RNA polymerase II-specific"/>
    <property type="evidence" value="ECO:0007669"/>
    <property type="project" value="UniProtKB-UniRule"/>
</dbReference>
<dbReference type="InterPro" id="IPR003106">
    <property type="entry name" value="Leu_zip_homeo"/>
</dbReference>
<dbReference type="GeneID" id="111018349"/>
<keyword evidence="6 8" id="KW-0539">Nucleus</keyword>
<dbReference type="SUPFAM" id="SSF46689">
    <property type="entry name" value="Homeodomain-like"/>
    <property type="match status" value="1"/>
</dbReference>
<dbReference type="Pfam" id="PF02183">
    <property type="entry name" value="HALZ"/>
    <property type="match status" value="1"/>
</dbReference>
<dbReference type="Pfam" id="PF00046">
    <property type="entry name" value="Homeodomain"/>
    <property type="match status" value="1"/>
</dbReference>
<feature type="domain" description="Homeobox" evidence="13">
    <location>
        <begin position="94"/>
        <end position="141"/>
    </location>
</feature>
<feature type="region of interest" description="Disordered" evidence="12">
    <location>
        <begin position="216"/>
        <end position="237"/>
    </location>
</feature>
<organism evidence="14 15">
    <name type="scientific">Momordica charantia</name>
    <name type="common">Bitter gourd</name>
    <name type="synonym">Balsam pear</name>
    <dbReference type="NCBI Taxonomy" id="3673"/>
    <lineage>
        <taxon>Eukaryota</taxon>
        <taxon>Viridiplantae</taxon>
        <taxon>Streptophyta</taxon>
        <taxon>Embryophyta</taxon>
        <taxon>Tracheophyta</taxon>
        <taxon>Spermatophyta</taxon>
        <taxon>Magnoliopsida</taxon>
        <taxon>eudicotyledons</taxon>
        <taxon>Gunneridae</taxon>
        <taxon>Pentapetalae</taxon>
        <taxon>rosids</taxon>
        <taxon>fabids</taxon>
        <taxon>Cucurbitales</taxon>
        <taxon>Cucurbitaceae</taxon>
        <taxon>Momordiceae</taxon>
        <taxon>Momordica</taxon>
    </lineage>
</organism>
<dbReference type="Gene3D" id="1.10.10.60">
    <property type="entry name" value="Homeodomain-like"/>
    <property type="match status" value="1"/>
</dbReference>
<keyword evidence="3 8" id="KW-0238">DNA-binding</keyword>
<keyword evidence="2 10" id="KW-0805">Transcription regulation</keyword>
<dbReference type="InterPro" id="IPR009057">
    <property type="entry name" value="Homeodomain-like_sf"/>
</dbReference>
<accession>A0A6J1D7I2</accession>
<evidence type="ECO:0000256" key="10">
    <source>
        <dbReference type="RuleBase" id="RU369038"/>
    </source>
</evidence>
<dbReference type="GO" id="GO:0045893">
    <property type="term" value="P:positive regulation of DNA-templated transcription"/>
    <property type="evidence" value="ECO:0007669"/>
    <property type="project" value="TreeGrafter"/>
</dbReference>
<evidence type="ECO:0000256" key="6">
    <source>
        <dbReference type="ARBA" id="ARBA00023242"/>
    </source>
</evidence>
<dbReference type="Proteomes" id="UP000504603">
    <property type="component" value="Unplaced"/>
</dbReference>
<evidence type="ECO:0000313" key="15">
    <source>
        <dbReference type="RefSeq" id="XP_022150085.1"/>
    </source>
</evidence>
<dbReference type="InterPro" id="IPR045224">
    <property type="entry name" value="HDZip_class_I_plant"/>
</dbReference>
<dbReference type="PANTHER" id="PTHR24326:SF497">
    <property type="entry name" value="HOMEOBOX-LEUCINE ZIPPER PROTEIN HAT5"/>
    <property type="match status" value="1"/>
</dbReference>
<keyword evidence="14" id="KW-1185">Reference proteome</keyword>
<evidence type="ECO:0000256" key="5">
    <source>
        <dbReference type="ARBA" id="ARBA00023163"/>
    </source>
</evidence>
<evidence type="ECO:0000313" key="14">
    <source>
        <dbReference type="Proteomes" id="UP000504603"/>
    </source>
</evidence>
<dbReference type="PROSITE" id="PS00027">
    <property type="entry name" value="HOMEOBOX_1"/>
    <property type="match status" value="1"/>
</dbReference>
<dbReference type="InterPro" id="IPR017970">
    <property type="entry name" value="Homeobox_CS"/>
</dbReference>
<dbReference type="KEGG" id="mcha:111018349"/>
<dbReference type="GO" id="GO:0000976">
    <property type="term" value="F:transcription cis-regulatory region binding"/>
    <property type="evidence" value="ECO:0007669"/>
    <property type="project" value="UniProtKB-ARBA"/>
</dbReference>